<reference evidence="6 7" key="1">
    <citation type="submission" date="2015-06" db="EMBL/GenBank/DDBJ databases">
        <title>Expansion of signal transduction pathways in fungi by whole-genome duplication.</title>
        <authorList>
            <consortium name="DOE Joint Genome Institute"/>
            <person name="Corrochano L.M."/>
            <person name="Kuo A."/>
            <person name="Marcet-Houben M."/>
            <person name="Polaino S."/>
            <person name="Salamov A."/>
            <person name="Villalobos J.M."/>
            <person name="Alvarez M.I."/>
            <person name="Avalos J."/>
            <person name="Benito E.P."/>
            <person name="Benoit I."/>
            <person name="Burger G."/>
            <person name="Camino L.P."/>
            <person name="Canovas D."/>
            <person name="Cerda-Olmedo E."/>
            <person name="Cheng J.-F."/>
            <person name="Dominguez A."/>
            <person name="Elias M."/>
            <person name="Eslava A.P."/>
            <person name="Glaser F."/>
            <person name="Grimwood J."/>
            <person name="Gutierrez G."/>
            <person name="Heitman J."/>
            <person name="Henrissat B."/>
            <person name="Iturriaga E.A."/>
            <person name="Lang B.F."/>
            <person name="Lavin J.L."/>
            <person name="Lee S."/>
            <person name="Li W."/>
            <person name="Lindquist E."/>
            <person name="Lopez-Garcia S."/>
            <person name="Luque E.M."/>
            <person name="Marcos A.T."/>
            <person name="Martin J."/>
            <person name="Mccluskey K."/>
            <person name="Medina H.R."/>
            <person name="Miralles-Duran A."/>
            <person name="Miyazaki A."/>
            <person name="Munoz-Torres E."/>
            <person name="Oguiza J.A."/>
            <person name="Ohm R."/>
            <person name="Olmedo M."/>
            <person name="Orejas M."/>
            <person name="Ortiz-Castellanos L."/>
            <person name="Pisabarro A.G."/>
            <person name="Rodriguez-Romero J."/>
            <person name="Ruiz-Herrera J."/>
            <person name="Ruiz-Vazquez R."/>
            <person name="Sanz C."/>
            <person name="Schackwitz W."/>
            <person name="Schmutz J."/>
            <person name="Shahriari M."/>
            <person name="Shelest E."/>
            <person name="Silva-Franco F."/>
            <person name="Soanes D."/>
            <person name="Syed K."/>
            <person name="Tagua V.G."/>
            <person name="Talbot N.J."/>
            <person name="Thon M."/>
            <person name="De Vries R.P."/>
            <person name="Wiebenga A."/>
            <person name="Yadav J.S."/>
            <person name="Braun E.L."/>
            <person name="Baker S."/>
            <person name="Garre V."/>
            <person name="Horwitz B."/>
            <person name="Torres-Martinez S."/>
            <person name="Idnurm A."/>
            <person name="Herrera-Estrella A."/>
            <person name="Gabaldon T."/>
            <person name="Grigoriev I.V."/>
        </authorList>
    </citation>
    <scope>NUCLEOTIDE SEQUENCE [LARGE SCALE GENOMIC DNA]</scope>
    <source>
        <strain evidence="6 7">CBS 277.49</strain>
    </source>
</reference>
<organism evidence="6 7">
    <name type="scientific">Mucor lusitanicus CBS 277.49</name>
    <dbReference type="NCBI Taxonomy" id="747725"/>
    <lineage>
        <taxon>Eukaryota</taxon>
        <taxon>Fungi</taxon>
        <taxon>Fungi incertae sedis</taxon>
        <taxon>Mucoromycota</taxon>
        <taxon>Mucoromycotina</taxon>
        <taxon>Mucoromycetes</taxon>
        <taxon>Mucorales</taxon>
        <taxon>Mucorineae</taxon>
        <taxon>Mucoraceae</taxon>
        <taxon>Mucor</taxon>
    </lineage>
</organism>
<dbReference type="Proteomes" id="UP000077051">
    <property type="component" value="Unassembled WGS sequence"/>
</dbReference>
<dbReference type="GO" id="GO:0022857">
    <property type="term" value="F:transmembrane transporter activity"/>
    <property type="evidence" value="ECO:0007669"/>
    <property type="project" value="InterPro"/>
</dbReference>
<dbReference type="Gene3D" id="1.20.1250.20">
    <property type="entry name" value="MFS general substrate transporter like domains"/>
    <property type="match status" value="2"/>
</dbReference>
<comment type="caution">
    <text evidence="6">The sequence shown here is derived from an EMBL/GenBank/DDBJ whole genome shotgun (WGS) entry which is preliminary data.</text>
</comment>
<feature type="transmembrane region" description="Helical" evidence="4">
    <location>
        <begin position="238"/>
        <end position="258"/>
    </location>
</feature>
<comment type="similarity">
    <text evidence="2">Belongs to the major facilitator superfamily. Monocarboxylate porter (TC 2.A.1.13) family.</text>
</comment>
<dbReference type="GO" id="GO:0016020">
    <property type="term" value="C:membrane"/>
    <property type="evidence" value="ECO:0007669"/>
    <property type="project" value="UniProtKB-SubCell"/>
</dbReference>
<feature type="compositionally biased region" description="Basic and acidic residues" evidence="3">
    <location>
        <begin position="7"/>
        <end position="18"/>
    </location>
</feature>
<feature type="transmembrane region" description="Helical" evidence="4">
    <location>
        <begin position="174"/>
        <end position="194"/>
    </location>
</feature>
<feature type="transmembrane region" description="Helical" evidence="4">
    <location>
        <begin position="149"/>
        <end position="168"/>
    </location>
</feature>
<dbReference type="EMBL" id="AMYB01000007">
    <property type="protein sequence ID" value="OAD00038.1"/>
    <property type="molecule type" value="Genomic_DNA"/>
</dbReference>
<dbReference type="Pfam" id="PF07690">
    <property type="entry name" value="MFS_1"/>
    <property type="match status" value="1"/>
</dbReference>
<keyword evidence="4" id="KW-1133">Transmembrane helix</keyword>
<feature type="compositionally biased region" description="Low complexity" evidence="3">
    <location>
        <begin position="23"/>
        <end position="35"/>
    </location>
</feature>
<protein>
    <recommendedName>
        <fullName evidence="5">Major facilitator superfamily (MFS) profile domain-containing protein</fullName>
    </recommendedName>
</protein>
<dbReference type="PROSITE" id="PS50850">
    <property type="entry name" value="MFS"/>
    <property type="match status" value="1"/>
</dbReference>
<evidence type="ECO:0000313" key="7">
    <source>
        <dbReference type="Proteomes" id="UP000077051"/>
    </source>
</evidence>
<evidence type="ECO:0000256" key="3">
    <source>
        <dbReference type="SAM" id="MobiDB-lite"/>
    </source>
</evidence>
<evidence type="ECO:0000256" key="2">
    <source>
        <dbReference type="ARBA" id="ARBA00006727"/>
    </source>
</evidence>
<gene>
    <name evidence="6" type="ORF">MUCCIDRAFT_74528</name>
</gene>
<comment type="subcellular location">
    <subcellularLocation>
        <location evidence="1">Membrane</location>
        <topology evidence="1">Multi-pass membrane protein</topology>
    </subcellularLocation>
</comment>
<dbReference type="PANTHER" id="PTHR11360:SF315">
    <property type="entry name" value="TRANSPORTER MCH2-RELATED"/>
    <property type="match status" value="1"/>
</dbReference>
<feature type="transmembrane region" description="Helical" evidence="4">
    <location>
        <begin position="206"/>
        <end position="226"/>
    </location>
</feature>
<feature type="transmembrane region" description="Helical" evidence="4">
    <location>
        <begin position="437"/>
        <end position="457"/>
    </location>
</feature>
<dbReference type="InterPro" id="IPR036259">
    <property type="entry name" value="MFS_trans_sf"/>
</dbReference>
<evidence type="ECO:0000256" key="4">
    <source>
        <dbReference type="SAM" id="Phobius"/>
    </source>
</evidence>
<keyword evidence="4" id="KW-0812">Transmembrane</keyword>
<feature type="transmembrane region" description="Helical" evidence="4">
    <location>
        <begin position="322"/>
        <end position="342"/>
    </location>
</feature>
<feature type="transmembrane region" description="Helical" evidence="4">
    <location>
        <begin position="118"/>
        <end position="142"/>
    </location>
</feature>
<dbReference type="CDD" id="cd17352">
    <property type="entry name" value="MFS_MCT_SLC16"/>
    <property type="match status" value="1"/>
</dbReference>
<dbReference type="VEuPathDB" id="FungiDB:MUCCIDRAFT_74528"/>
<feature type="transmembrane region" description="Helical" evidence="4">
    <location>
        <begin position="410"/>
        <end position="431"/>
    </location>
</feature>
<feature type="transmembrane region" description="Helical" evidence="4">
    <location>
        <begin position="376"/>
        <end position="403"/>
    </location>
</feature>
<keyword evidence="7" id="KW-1185">Reference proteome</keyword>
<dbReference type="SUPFAM" id="SSF103473">
    <property type="entry name" value="MFS general substrate transporter"/>
    <property type="match status" value="1"/>
</dbReference>
<keyword evidence="4" id="KW-0472">Membrane</keyword>
<accession>A0A168IK18</accession>
<evidence type="ECO:0000256" key="1">
    <source>
        <dbReference type="ARBA" id="ARBA00004141"/>
    </source>
</evidence>
<proteinExistence type="inferred from homology"/>
<feature type="region of interest" description="Disordered" evidence="3">
    <location>
        <begin position="1"/>
        <end position="39"/>
    </location>
</feature>
<feature type="transmembrane region" description="Helical" evidence="4">
    <location>
        <begin position="349"/>
        <end position="370"/>
    </location>
</feature>
<feature type="transmembrane region" description="Helical" evidence="4">
    <location>
        <begin position="72"/>
        <end position="98"/>
    </location>
</feature>
<dbReference type="AlphaFoldDB" id="A0A168IK18"/>
<dbReference type="InterPro" id="IPR020846">
    <property type="entry name" value="MFS_dom"/>
</dbReference>
<feature type="transmembrane region" description="Helical" evidence="4">
    <location>
        <begin position="279"/>
        <end position="302"/>
    </location>
</feature>
<evidence type="ECO:0000259" key="5">
    <source>
        <dbReference type="PROSITE" id="PS50850"/>
    </source>
</evidence>
<sequence>MTNERAITIDHSHERTFSDQDVVSKSSSTGHSSVSDTAEVYQDSKAISLSETEGEKGLPPVQHDEEQPDGGYGWFVVLGAFLVQVTSFGTCTSCIKFLGVMQDYFERNMFNNVANATVNLSFVGTLAMVCLNSVSPIVQICVSMFGIRYVLIAGTIFVALGLEMAGFSTQIWHLYLTQGVVFGIGASCIYVAIMGVAPQWFGRRRGLALGIIASGSGIGGLVIPFVMTAINSSLGFGWTYRILGFICLFCDVVACLTVKERKPSAIRNRKKLSQIVNFSVLKDTNFVIFCIASNVGLFGYFVPYFFLPSYASYLGLDESKGSALVAVSSACNFVGRVITGILADRIGKVNTNLIFTLITALSCLLIWTFASNYGTLMAFSTVFGLTSGSYFALISPITAYLLGMDRFPSGLSLLLVTNVIPVFGSNIASAIEAGPFFSYKMFSGVAYLVATITLVVLKLRLNRNPFAKV</sequence>
<dbReference type="InterPro" id="IPR011701">
    <property type="entry name" value="MFS"/>
</dbReference>
<dbReference type="OrthoDB" id="6499973at2759"/>
<dbReference type="InterPro" id="IPR050327">
    <property type="entry name" value="Proton-linked_MCT"/>
</dbReference>
<feature type="domain" description="Major facilitator superfamily (MFS) profile" evidence="5">
    <location>
        <begin position="72"/>
        <end position="468"/>
    </location>
</feature>
<evidence type="ECO:0000313" key="6">
    <source>
        <dbReference type="EMBL" id="OAD00038.1"/>
    </source>
</evidence>
<name>A0A168IK18_MUCCL</name>
<dbReference type="PANTHER" id="PTHR11360">
    <property type="entry name" value="MONOCARBOXYLATE TRANSPORTER"/>
    <property type="match status" value="1"/>
</dbReference>